<name>W6SH76_9CLOT</name>
<dbReference type="InterPro" id="IPR032816">
    <property type="entry name" value="VTT_dom"/>
</dbReference>
<dbReference type="HOGENOM" id="CLU_044208_6_1_9"/>
<dbReference type="KEGG" id="clt:CM240_1872"/>
<feature type="domain" description="VTT" evidence="8">
    <location>
        <begin position="46"/>
        <end position="169"/>
    </location>
</feature>
<dbReference type="GO" id="GO:0005886">
    <property type="term" value="C:plasma membrane"/>
    <property type="evidence" value="ECO:0007669"/>
    <property type="project" value="UniProtKB-SubCell"/>
</dbReference>
<evidence type="ECO:0000256" key="5">
    <source>
        <dbReference type="ARBA" id="ARBA00022989"/>
    </source>
</evidence>
<evidence type="ECO:0000256" key="4">
    <source>
        <dbReference type="ARBA" id="ARBA00022692"/>
    </source>
</evidence>
<keyword evidence="3 7" id="KW-1003">Cell membrane</keyword>
<dbReference type="EMBL" id="HG917868">
    <property type="protein sequence ID" value="CDM69030.1"/>
    <property type="molecule type" value="Genomic_DNA"/>
</dbReference>
<dbReference type="AlphaFoldDB" id="W6SH76"/>
<feature type="transmembrane region" description="Helical" evidence="7">
    <location>
        <begin position="51"/>
        <end position="80"/>
    </location>
</feature>
<evidence type="ECO:0000256" key="1">
    <source>
        <dbReference type="ARBA" id="ARBA00004651"/>
    </source>
</evidence>
<proteinExistence type="inferred from homology"/>
<sequence length="214" mass="23743">MMNFIEELLHFDRYIPVIMDNYGVLIYVLLFLIIFCETGLVVTPFLPGDSIIFACGALAAVSGMNILVLIVIFFSAAILGDGTNYLIGKKLGERLVNSNSRFIKKSYIDKAQSFYEKYGSKAIVLARFVPIVRTFAPFVAGIGKMCYKKFGVFNIIGGTIWVSLFLSLGFFFGNIPVIKNNFSLVTIGIILISLLPVLVEVIKHMNSTKDQVNS</sequence>
<dbReference type="PATRIC" id="fig|1216932.3.peg.1871"/>
<evidence type="ECO:0000256" key="7">
    <source>
        <dbReference type="RuleBase" id="RU367016"/>
    </source>
</evidence>
<dbReference type="Proteomes" id="UP000019426">
    <property type="component" value="Chromosome M2/40_rep1"/>
</dbReference>
<dbReference type="eggNOG" id="COG0586">
    <property type="taxonomic scope" value="Bacteria"/>
</dbReference>
<keyword evidence="4 7" id="KW-0812">Transmembrane</keyword>
<dbReference type="Pfam" id="PF09335">
    <property type="entry name" value="VTT_dom"/>
    <property type="match status" value="1"/>
</dbReference>
<dbReference type="PANTHER" id="PTHR30353:SF0">
    <property type="entry name" value="TRANSMEMBRANE PROTEIN"/>
    <property type="match status" value="1"/>
</dbReference>
<organism evidence="9 10">
    <name type="scientific">Clostridium bornimense</name>
    <dbReference type="NCBI Taxonomy" id="1216932"/>
    <lineage>
        <taxon>Bacteria</taxon>
        <taxon>Bacillati</taxon>
        <taxon>Bacillota</taxon>
        <taxon>Clostridia</taxon>
        <taxon>Eubacteriales</taxon>
        <taxon>Clostridiaceae</taxon>
        <taxon>Clostridium</taxon>
    </lineage>
</organism>
<evidence type="ECO:0000256" key="3">
    <source>
        <dbReference type="ARBA" id="ARBA00022475"/>
    </source>
</evidence>
<dbReference type="STRING" id="1216932.CM240_1872"/>
<feature type="transmembrane region" description="Helical" evidence="7">
    <location>
        <begin position="181"/>
        <end position="199"/>
    </location>
</feature>
<keyword evidence="10" id="KW-1185">Reference proteome</keyword>
<keyword evidence="5 7" id="KW-1133">Transmembrane helix</keyword>
<accession>W6SH76</accession>
<feature type="transmembrane region" description="Helical" evidence="7">
    <location>
        <begin position="152"/>
        <end position="175"/>
    </location>
</feature>
<evidence type="ECO:0000256" key="2">
    <source>
        <dbReference type="ARBA" id="ARBA00010792"/>
    </source>
</evidence>
<dbReference type="RefSeq" id="WP_044038622.1">
    <property type="nucleotide sequence ID" value="NZ_HG917868.1"/>
</dbReference>
<reference evidence="9 10" key="1">
    <citation type="submission" date="2013-11" db="EMBL/GenBank/DDBJ databases">
        <title>Complete genome sequence of Clostridum sp. M2/40.</title>
        <authorList>
            <person name="Wibberg D."/>
            <person name="Puehler A."/>
            <person name="Schlueter A."/>
        </authorList>
    </citation>
    <scope>NUCLEOTIDE SEQUENCE [LARGE SCALE GENOMIC DNA]</scope>
    <source>
        <strain evidence="10">M2/40</strain>
    </source>
</reference>
<evidence type="ECO:0000313" key="9">
    <source>
        <dbReference type="EMBL" id="CDM69030.1"/>
    </source>
</evidence>
<dbReference type="PANTHER" id="PTHR30353">
    <property type="entry name" value="INNER MEMBRANE PROTEIN DEDA-RELATED"/>
    <property type="match status" value="1"/>
</dbReference>
<gene>
    <name evidence="9" type="primary">dedA</name>
    <name evidence="9" type="ORF">CM240_1872</name>
</gene>
<dbReference type="InterPro" id="IPR058127">
    <property type="entry name" value="DedA"/>
</dbReference>
<comment type="similarity">
    <text evidence="2 7">Belongs to the DedA family.</text>
</comment>
<feature type="transmembrane region" description="Helical" evidence="7">
    <location>
        <begin position="21"/>
        <end position="45"/>
    </location>
</feature>
<keyword evidence="6 7" id="KW-0472">Membrane</keyword>
<comment type="subcellular location">
    <subcellularLocation>
        <location evidence="1 7">Cell membrane</location>
        <topology evidence="1 7">Multi-pass membrane protein</topology>
    </subcellularLocation>
</comment>
<evidence type="ECO:0000313" key="10">
    <source>
        <dbReference type="Proteomes" id="UP000019426"/>
    </source>
</evidence>
<dbReference type="InterPro" id="IPR032818">
    <property type="entry name" value="DedA-like"/>
</dbReference>
<evidence type="ECO:0000256" key="6">
    <source>
        <dbReference type="ARBA" id="ARBA00023136"/>
    </source>
</evidence>
<protein>
    <submittedName>
        <fullName evidence="9">Protein DedA</fullName>
    </submittedName>
</protein>
<dbReference type="NCBIfam" id="NF008102">
    <property type="entry name" value="PRK10847.1"/>
    <property type="match status" value="1"/>
</dbReference>
<evidence type="ECO:0000259" key="8">
    <source>
        <dbReference type="Pfam" id="PF09335"/>
    </source>
</evidence>